<dbReference type="AlphaFoldDB" id="A0A5J4Q566"/>
<comment type="caution">
    <text evidence="1">The sequence shown here is derived from an EMBL/GenBank/DDBJ whole genome shotgun (WGS) entry which is preliminary data.</text>
</comment>
<evidence type="ECO:0008006" key="3">
    <source>
        <dbReference type="Google" id="ProtNLM"/>
    </source>
</evidence>
<accession>A0A5J4Q566</accession>
<dbReference type="EMBL" id="SNRW01046868">
    <property type="protein sequence ID" value="KAA6316787.1"/>
    <property type="molecule type" value="Genomic_DNA"/>
</dbReference>
<name>A0A5J4Q566_9EUKA</name>
<dbReference type="Proteomes" id="UP000324800">
    <property type="component" value="Unassembled WGS sequence"/>
</dbReference>
<evidence type="ECO:0000313" key="1">
    <source>
        <dbReference type="EMBL" id="KAA6316787.1"/>
    </source>
</evidence>
<organism evidence="1 2">
    <name type="scientific">Streblomastix strix</name>
    <dbReference type="NCBI Taxonomy" id="222440"/>
    <lineage>
        <taxon>Eukaryota</taxon>
        <taxon>Metamonada</taxon>
        <taxon>Preaxostyla</taxon>
        <taxon>Oxymonadida</taxon>
        <taxon>Streblomastigidae</taxon>
        <taxon>Streblomastix</taxon>
    </lineage>
</organism>
<evidence type="ECO:0000313" key="2">
    <source>
        <dbReference type="Proteomes" id="UP000324800"/>
    </source>
</evidence>
<feature type="non-terminal residue" evidence="1">
    <location>
        <position position="106"/>
    </location>
</feature>
<dbReference type="OrthoDB" id="10264405at2759"/>
<gene>
    <name evidence="1" type="ORF">EZS28_055204</name>
</gene>
<proteinExistence type="predicted"/>
<reference evidence="1 2" key="1">
    <citation type="submission" date="2019-03" db="EMBL/GenBank/DDBJ databases">
        <title>Single cell metagenomics reveals metabolic interactions within the superorganism composed of flagellate Streblomastix strix and complex community of Bacteroidetes bacteria on its surface.</title>
        <authorList>
            <person name="Treitli S.C."/>
            <person name="Kolisko M."/>
            <person name="Husnik F."/>
            <person name="Keeling P."/>
            <person name="Hampl V."/>
        </authorList>
    </citation>
    <scope>NUCLEOTIDE SEQUENCE [LARGE SCALE GENOMIC DNA]</scope>
    <source>
        <strain evidence="1">ST1C</strain>
    </source>
</reference>
<sequence length="106" mass="12666">MSKKPTDGKKKKKKVVDPELEGLKDLDKKGKQRILALEKELFQEKENTRLAMKKKNEFHSKVLDFSEQFNQEKADRFDVMQNMTRQYKEMQDYLIVKNTELAKKIE</sequence>
<protein>
    <recommendedName>
        <fullName evidence="3">Coiled-coil domain-containing protein 153</fullName>
    </recommendedName>
</protein>